<evidence type="ECO:0000259" key="2">
    <source>
        <dbReference type="PROSITE" id="PS50090"/>
    </source>
</evidence>
<dbReference type="InterPro" id="IPR001005">
    <property type="entry name" value="SANT/Myb"/>
</dbReference>
<dbReference type="InterPro" id="IPR017930">
    <property type="entry name" value="Myb_dom"/>
</dbReference>
<reference evidence="4 5" key="1">
    <citation type="submission" date="2020-03" db="EMBL/GenBank/DDBJ databases">
        <title>Draft Genome Sequence of Cudoniella acicularis.</title>
        <authorList>
            <person name="Buettner E."/>
            <person name="Kellner H."/>
        </authorList>
    </citation>
    <scope>NUCLEOTIDE SEQUENCE [LARGE SCALE GENOMIC DNA]</scope>
    <source>
        <strain evidence="4 5">DSM 108380</strain>
    </source>
</reference>
<feature type="compositionally biased region" description="Polar residues" evidence="1">
    <location>
        <begin position="1136"/>
        <end position="1151"/>
    </location>
</feature>
<feature type="region of interest" description="Disordered" evidence="1">
    <location>
        <begin position="1134"/>
        <end position="1153"/>
    </location>
</feature>
<feature type="region of interest" description="Disordered" evidence="1">
    <location>
        <begin position="521"/>
        <end position="546"/>
    </location>
</feature>
<feature type="domain" description="Myb-like" evidence="2">
    <location>
        <begin position="684"/>
        <end position="728"/>
    </location>
</feature>
<evidence type="ECO:0000313" key="5">
    <source>
        <dbReference type="Proteomes" id="UP000566819"/>
    </source>
</evidence>
<dbReference type="SMART" id="SM00717">
    <property type="entry name" value="SANT"/>
    <property type="match status" value="2"/>
</dbReference>
<proteinExistence type="predicted"/>
<dbReference type="Pfam" id="PF26082">
    <property type="entry name" value="zf-C2H2_AcuF"/>
    <property type="match status" value="1"/>
</dbReference>
<dbReference type="PANTHER" id="PTHR35391">
    <property type="entry name" value="C2H2-TYPE DOMAIN-CONTAINING PROTEIN-RELATED"/>
    <property type="match status" value="1"/>
</dbReference>
<dbReference type="PANTHER" id="PTHR35391:SF7">
    <property type="entry name" value="C2H2-TYPE DOMAIN-CONTAINING PROTEIN"/>
    <property type="match status" value="1"/>
</dbReference>
<dbReference type="Gene3D" id="1.20.58.1880">
    <property type="match status" value="1"/>
</dbReference>
<sequence>MPTDRSLAVGRPVKDWLELTSKPCAVDEISDGTALQLCDACIVLLQSLPRYLSKRRTREEAIAKFQDSLVKLQIWRDGFGTGELETVLTQSRMIQCAVLQHLMSVAKVLKRVTNQISDSKVEMSNIDTQVKKLNKIVEDASIIIKSDENESDSDSSDFDSDDEVELQMNDDSLTPSLESGKELEVQVVFLMNLLPSIQHFLEYFRRGKDEKKIVKSTFSPPQAASAYINIVREKFTRAEDELVERLGAANWERHLNIRRKMVVCEENVISGGERVSATKSLFRPISTFYDSALGTSMAAPTVADTVSRASHSSFRTSATEGGAASLRVPEAPQEVQLGLPFICYICNKRVGDIKNRLEWKIHVFQDLEAYICTFPNCQYLLATFQTREKWAAHELSTHRKERIWTCPFCSAEFSKDGEWTQHITIQHVVESSGTDLQRHRLLAERLKDRECPLCFKSTNGKPRDFVAHVGKHMEAIALTALPKESDSDREDSSDFQSDEQSNEGVDPLPYFEQAKREYKDKAPLLNGSESRQRPRRPKTPSLSGGLTSIRETYAGRICIGTIIDYEPIELHDRGTIRLPAAVISQYPELAASVFTGRRRSMDVGIDAVINRPRSTVAAQAEAVALLPSWSAPISAKPEGRRTGSRIATEHDFERILRESEQEAKERREKYDPLDHPTISSGVSGYWSVQERDNLPLLLKHFGTDWNAIAEWMTSKTAAQVESYYLRSVNQGNEEWEAVARETDEKRERGEEMDPIPIPRATRAQLTSTSFKYLEKDSQTQRAPSSPRVDLDEFLTTPSRNGSSMLGHFSPPTLPHAVAKTLNFMPLLDDEPDYLDNPPPLIHTVQPQRQSLPSIHDAFRPKPTAQPLPSIEAFYSPFHPKTDPYASPHPTETPAKKQSKWSAEEDALIIDLRGSGMMWEDISKRLPGRSALSCRLHYQNYLESVSASLPPAHSQLPYSQSQGPPIPRSYLPSDHAPYSTPVAPSQPRQASPPQPVHPRSNPFARPEPPPSSLPDAARYPSFSGSYRSPTNSKTILYIQPERQVQKRGTSAINPLTSVCGHRRRRGTLEFYWPSEKVKLYHRTVENKRLDIISDAQLQLQQPQRPRLSLPSIQDWVENASHYQHGILGPTLPPISDSIESSTAPPEVPSNSPRFEPSILVRELPATEGLELTTTPRAVGNSRSEIEDLYSADAPIHTSPQDNS</sequence>
<dbReference type="PROSITE" id="PS00028">
    <property type="entry name" value="ZINC_FINGER_C2H2_1"/>
    <property type="match status" value="1"/>
</dbReference>
<feature type="region of interest" description="Disordered" evidence="1">
    <location>
        <begin position="879"/>
        <end position="901"/>
    </location>
</feature>
<dbReference type="PROSITE" id="PS51294">
    <property type="entry name" value="HTH_MYB"/>
    <property type="match status" value="1"/>
</dbReference>
<dbReference type="Proteomes" id="UP000566819">
    <property type="component" value="Unassembled WGS sequence"/>
</dbReference>
<feature type="region of interest" description="Disordered" evidence="1">
    <location>
        <begin position="952"/>
        <end position="1026"/>
    </location>
</feature>
<dbReference type="SMART" id="SM00355">
    <property type="entry name" value="ZnF_C2H2"/>
    <property type="match status" value="3"/>
</dbReference>
<protein>
    <submittedName>
        <fullName evidence="4">Uncharacterized protein</fullName>
    </submittedName>
</protein>
<dbReference type="CDD" id="cd00167">
    <property type="entry name" value="SANT"/>
    <property type="match status" value="2"/>
</dbReference>
<dbReference type="OrthoDB" id="5412071at2759"/>
<feature type="domain" description="Myb-like" evidence="2">
    <location>
        <begin position="892"/>
        <end position="941"/>
    </location>
</feature>
<comment type="caution">
    <text evidence="4">The sequence shown here is derived from an EMBL/GenBank/DDBJ whole genome shotgun (WGS) entry which is preliminary data.</text>
</comment>
<dbReference type="InterPro" id="IPR013087">
    <property type="entry name" value="Znf_C2H2_type"/>
</dbReference>
<organism evidence="4 5">
    <name type="scientific">Cudoniella acicularis</name>
    <dbReference type="NCBI Taxonomy" id="354080"/>
    <lineage>
        <taxon>Eukaryota</taxon>
        <taxon>Fungi</taxon>
        <taxon>Dikarya</taxon>
        <taxon>Ascomycota</taxon>
        <taxon>Pezizomycotina</taxon>
        <taxon>Leotiomycetes</taxon>
        <taxon>Helotiales</taxon>
        <taxon>Tricladiaceae</taxon>
        <taxon>Cudoniella</taxon>
    </lineage>
</organism>
<accession>A0A8H4VVK9</accession>
<evidence type="ECO:0000313" key="4">
    <source>
        <dbReference type="EMBL" id="KAF4621930.1"/>
    </source>
</evidence>
<dbReference type="InterPro" id="IPR009057">
    <property type="entry name" value="Homeodomain-like_sf"/>
</dbReference>
<gene>
    <name evidence="4" type="ORF">G7Y89_g14416</name>
</gene>
<dbReference type="InterPro" id="IPR058925">
    <property type="entry name" value="zf-C2H2_AcuF"/>
</dbReference>
<feature type="region of interest" description="Disordered" evidence="1">
    <location>
        <begin position="480"/>
        <end position="508"/>
    </location>
</feature>
<evidence type="ECO:0000256" key="1">
    <source>
        <dbReference type="SAM" id="MobiDB-lite"/>
    </source>
</evidence>
<feature type="domain" description="HTH myb-type" evidence="3">
    <location>
        <begin position="892"/>
        <end position="945"/>
    </location>
</feature>
<feature type="compositionally biased region" description="Basic and acidic residues" evidence="1">
    <location>
        <begin position="483"/>
        <end position="492"/>
    </location>
</feature>
<dbReference type="Gene3D" id="1.10.10.60">
    <property type="entry name" value="Homeodomain-like"/>
    <property type="match status" value="1"/>
</dbReference>
<name>A0A8H4VVK9_9HELO</name>
<dbReference type="Pfam" id="PF00249">
    <property type="entry name" value="Myb_DNA-binding"/>
    <property type="match status" value="2"/>
</dbReference>
<dbReference type="SUPFAM" id="SSF46689">
    <property type="entry name" value="Homeodomain-like"/>
    <property type="match status" value="2"/>
</dbReference>
<evidence type="ECO:0000259" key="3">
    <source>
        <dbReference type="PROSITE" id="PS51294"/>
    </source>
</evidence>
<dbReference type="AlphaFoldDB" id="A0A8H4VVK9"/>
<feature type="region of interest" description="Disordered" evidence="1">
    <location>
        <begin position="1164"/>
        <end position="1202"/>
    </location>
</feature>
<keyword evidence="5" id="KW-1185">Reference proteome</keyword>
<dbReference type="EMBL" id="JAAMPI010001896">
    <property type="protein sequence ID" value="KAF4621930.1"/>
    <property type="molecule type" value="Genomic_DNA"/>
</dbReference>
<dbReference type="PROSITE" id="PS50090">
    <property type="entry name" value="MYB_LIKE"/>
    <property type="match status" value="2"/>
</dbReference>